<keyword evidence="2" id="KW-0378">Hydrolase</keyword>
<sequence length="268" mass="30692">MLENEEFVDLYDQGKLAGILHLPPKHLRPCPVVIYCPGKNGERYEVHRLAVKFARRLAERGIAFLRFDYYGIGLSDGNYYDMTTSGKVSNVVKAYEFVSRHPDLDASRTVFLGFSDGARIALMSALRTRVRRTVLWSPLFYEFGGNYPGGRHPRFTRHRNERGKLVMPWAGLWVGMEFYRDLQSLDTETALTSYAGSSLLIYGDNDPLIQEEMRLSYTDQYAIYSGTDRNRVVEVPEAGHLFTSRPLEETLMEQTEAWLRSEQLVQGG</sequence>
<feature type="domain" description="AB hydrolase-1" evidence="1">
    <location>
        <begin position="41"/>
        <end position="250"/>
    </location>
</feature>
<dbReference type="Proteomes" id="UP000490800">
    <property type="component" value="Unassembled WGS sequence"/>
</dbReference>
<proteinExistence type="predicted"/>
<protein>
    <submittedName>
        <fullName evidence="2">Alpha/beta fold hydrolase</fullName>
    </submittedName>
</protein>
<keyword evidence="3" id="KW-1185">Reference proteome</keyword>
<dbReference type="InterPro" id="IPR000073">
    <property type="entry name" value="AB_hydrolase_1"/>
</dbReference>
<dbReference type="InterPro" id="IPR029058">
    <property type="entry name" value="AB_hydrolase_fold"/>
</dbReference>
<dbReference type="InterPro" id="IPR053145">
    <property type="entry name" value="AB_hydrolase_Est10"/>
</dbReference>
<name>A0A7X3FFW6_9BACL</name>
<evidence type="ECO:0000313" key="2">
    <source>
        <dbReference type="EMBL" id="MVO98870.1"/>
    </source>
</evidence>
<organism evidence="2 3">
    <name type="scientific">Paenibacillus lutrae</name>
    <dbReference type="NCBI Taxonomy" id="2078573"/>
    <lineage>
        <taxon>Bacteria</taxon>
        <taxon>Bacillati</taxon>
        <taxon>Bacillota</taxon>
        <taxon>Bacilli</taxon>
        <taxon>Bacillales</taxon>
        <taxon>Paenibacillaceae</taxon>
        <taxon>Paenibacillus</taxon>
    </lineage>
</organism>
<dbReference type="PANTHER" id="PTHR43265:SF1">
    <property type="entry name" value="ESTERASE ESTD"/>
    <property type="match status" value="1"/>
</dbReference>
<dbReference type="PANTHER" id="PTHR43265">
    <property type="entry name" value="ESTERASE ESTD"/>
    <property type="match status" value="1"/>
</dbReference>
<dbReference type="SUPFAM" id="SSF53474">
    <property type="entry name" value="alpha/beta-Hydrolases"/>
    <property type="match status" value="1"/>
</dbReference>
<dbReference type="GO" id="GO:0052689">
    <property type="term" value="F:carboxylic ester hydrolase activity"/>
    <property type="evidence" value="ECO:0007669"/>
    <property type="project" value="TreeGrafter"/>
</dbReference>
<dbReference type="EMBL" id="RHLK01000002">
    <property type="protein sequence ID" value="MVO98870.1"/>
    <property type="molecule type" value="Genomic_DNA"/>
</dbReference>
<dbReference type="Gene3D" id="3.40.50.1820">
    <property type="entry name" value="alpha/beta hydrolase"/>
    <property type="match status" value="1"/>
</dbReference>
<dbReference type="OrthoDB" id="9780269at2"/>
<evidence type="ECO:0000313" key="3">
    <source>
        <dbReference type="Proteomes" id="UP000490800"/>
    </source>
</evidence>
<reference evidence="2 3" key="1">
    <citation type="journal article" date="2019" name="Microorganisms">
        <title>Paenibacillus lutrae sp. nov., A Chitinolytic Species Isolated from A River Otter in Castril Natural Park, Granada, Spain.</title>
        <authorList>
            <person name="Rodriguez M."/>
            <person name="Reina J.C."/>
            <person name="Bejar V."/>
            <person name="Llamas I."/>
        </authorList>
    </citation>
    <scope>NUCLEOTIDE SEQUENCE [LARGE SCALE GENOMIC DNA]</scope>
    <source>
        <strain evidence="2 3">N10</strain>
    </source>
</reference>
<dbReference type="AlphaFoldDB" id="A0A7X3FFW6"/>
<gene>
    <name evidence="2" type="ORF">EDM21_04945</name>
</gene>
<dbReference type="RefSeq" id="WP_157333398.1">
    <property type="nucleotide sequence ID" value="NZ_RHLK01000002.1"/>
</dbReference>
<comment type="caution">
    <text evidence="2">The sequence shown here is derived from an EMBL/GenBank/DDBJ whole genome shotgun (WGS) entry which is preliminary data.</text>
</comment>
<accession>A0A7X3FFW6</accession>
<dbReference type="Pfam" id="PF12697">
    <property type="entry name" value="Abhydrolase_6"/>
    <property type="match status" value="1"/>
</dbReference>
<evidence type="ECO:0000259" key="1">
    <source>
        <dbReference type="Pfam" id="PF12697"/>
    </source>
</evidence>